<comment type="similarity">
    <text evidence="2">Belongs to the YABBY family.</text>
</comment>
<evidence type="ECO:0000256" key="6">
    <source>
        <dbReference type="ARBA" id="ARBA00023242"/>
    </source>
</evidence>
<dbReference type="GO" id="GO:0009944">
    <property type="term" value="P:polarity specification of adaxial/abaxial axis"/>
    <property type="evidence" value="ECO:0007669"/>
    <property type="project" value="TreeGrafter"/>
</dbReference>
<comment type="caution">
    <text evidence="10">The sequence shown here is derived from an EMBL/GenBank/DDBJ whole genome shotgun (WGS) entry which is preliminary data.</text>
</comment>
<evidence type="ECO:0000313" key="11">
    <source>
        <dbReference type="Proteomes" id="UP001152523"/>
    </source>
</evidence>
<keyword evidence="4" id="KW-0863">Zinc-finger</keyword>
<dbReference type="Pfam" id="PF04690">
    <property type="entry name" value="YABBY"/>
    <property type="match status" value="1"/>
</dbReference>
<gene>
    <name evidence="10" type="ORF">CEPIT_LOCUS38006</name>
</gene>
<dbReference type="PANTHER" id="PTHR31675:SF8">
    <property type="entry name" value="AXIAL REGULATOR YABBY 4"/>
    <property type="match status" value="1"/>
</dbReference>
<keyword evidence="6" id="KW-0539">Nucleus</keyword>
<evidence type="ECO:0000256" key="2">
    <source>
        <dbReference type="ARBA" id="ARBA00010325"/>
    </source>
</evidence>
<evidence type="ECO:0000259" key="8">
    <source>
        <dbReference type="Pfam" id="PF04690"/>
    </source>
</evidence>
<reference evidence="10" key="1">
    <citation type="submission" date="2022-07" db="EMBL/GenBank/DDBJ databases">
        <authorList>
            <person name="Macas J."/>
            <person name="Novak P."/>
            <person name="Neumann P."/>
        </authorList>
    </citation>
    <scope>NUCLEOTIDE SEQUENCE</scope>
</reference>
<dbReference type="InterPro" id="IPR056775">
    <property type="entry name" value="YABBY_C"/>
</dbReference>
<evidence type="ECO:0000256" key="1">
    <source>
        <dbReference type="ARBA" id="ARBA00004123"/>
    </source>
</evidence>
<evidence type="ECO:0000256" key="7">
    <source>
        <dbReference type="SAM" id="MobiDB-lite"/>
    </source>
</evidence>
<feature type="region of interest" description="Disordered" evidence="7">
    <location>
        <begin position="171"/>
        <end position="198"/>
    </location>
</feature>
<dbReference type="Gene3D" id="1.10.30.10">
    <property type="entry name" value="High mobility group box domain"/>
    <property type="match status" value="1"/>
</dbReference>
<dbReference type="CDD" id="cd00084">
    <property type="entry name" value="HMG-box_SF"/>
    <property type="match status" value="1"/>
</dbReference>
<dbReference type="EMBL" id="CAMAPF010001022">
    <property type="protein sequence ID" value="CAH9139992.1"/>
    <property type="molecule type" value="Genomic_DNA"/>
</dbReference>
<dbReference type="Pfam" id="PF24868">
    <property type="entry name" value="YABBY_N"/>
    <property type="match status" value="1"/>
</dbReference>
<dbReference type="GO" id="GO:0045165">
    <property type="term" value="P:cell fate commitment"/>
    <property type="evidence" value="ECO:0007669"/>
    <property type="project" value="TreeGrafter"/>
</dbReference>
<dbReference type="GO" id="GO:0008270">
    <property type="term" value="F:zinc ion binding"/>
    <property type="evidence" value="ECO:0007669"/>
    <property type="project" value="UniProtKB-KW"/>
</dbReference>
<feature type="domain" description="YABBY protein C-terminal" evidence="8">
    <location>
        <begin position="125"/>
        <end position="180"/>
    </location>
</feature>
<dbReference type="GO" id="GO:0048481">
    <property type="term" value="P:plant ovule development"/>
    <property type="evidence" value="ECO:0007669"/>
    <property type="project" value="TreeGrafter"/>
</dbReference>
<sequence length="198" mass="22086">MSTMNPLMNLQNKLCYVKCGNCNTILLVSVPRSSLSTAAVTVRCGHCAAILSVNMMIRTSCFQLPFHHFASLDHHHHEFAKEGEADEEKGNASNPTNMKKKCSFLDDVKDDDDDDDDDMVDDDIKIAVTKPPEKRQRAPSAYNCFIKEEIKRLKGSNPCLSHKQAFSAASKNWAHLKPSQRQNNEGGSRGGQHSDIHM</sequence>
<dbReference type="SUPFAM" id="SSF47095">
    <property type="entry name" value="HMG-box"/>
    <property type="match status" value="1"/>
</dbReference>
<evidence type="ECO:0000256" key="3">
    <source>
        <dbReference type="ARBA" id="ARBA00022723"/>
    </source>
</evidence>
<feature type="domain" description="YABBY N-terminal" evidence="9">
    <location>
        <begin position="11"/>
        <end position="66"/>
    </location>
</feature>
<dbReference type="GO" id="GO:0005634">
    <property type="term" value="C:nucleus"/>
    <property type="evidence" value="ECO:0007669"/>
    <property type="project" value="UniProtKB-SubCell"/>
</dbReference>
<evidence type="ECO:0000313" key="10">
    <source>
        <dbReference type="EMBL" id="CAH9139992.1"/>
    </source>
</evidence>
<keyword evidence="5" id="KW-0862">Zinc</keyword>
<keyword evidence="11" id="KW-1185">Reference proteome</keyword>
<keyword evidence="3" id="KW-0479">Metal-binding</keyword>
<dbReference type="Proteomes" id="UP001152523">
    <property type="component" value="Unassembled WGS sequence"/>
</dbReference>
<name>A0AAV0FWS5_9ASTE</name>
<organism evidence="10 11">
    <name type="scientific">Cuscuta epithymum</name>
    <dbReference type="NCBI Taxonomy" id="186058"/>
    <lineage>
        <taxon>Eukaryota</taxon>
        <taxon>Viridiplantae</taxon>
        <taxon>Streptophyta</taxon>
        <taxon>Embryophyta</taxon>
        <taxon>Tracheophyta</taxon>
        <taxon>Spermatophyta</taxon>
        <taxon>Magnoliopsida</taxon>
        <taxon>eudicotyledons</taxon>
        <taxon>Gunneridae</taxon>
        <taxon>Pentapetalae</taxon>
        <taxon>asterids</taxon>
        <taxon>lamiids</taxon>
        <taxon>Solanales</taxon>
        <taxon>Convolvulaceae</taxon>
        <taxon>Cuscuteae</taxon>
        <taxon>Cuscuta</taxon>
        <taxon>Cuscuta subgen. Cuscuta</taxon>
    </lineage>
</organism>
<evidence type="ECO:0000259" key="9">
    <source>
        <dbReference type="Pfam" id="PF24868"/>
    </source>
</evidence>
<dbReference type="AlphaFoldDB" id="A0AAV0FWS5"/>
<evidence type="ECO:0000256" key="5">
    <source>
        <dbReference type="ARBA" id="ARBA00022833"/>
    </source>
</evidence>
<dbReference type="InterPro" id="IPR006780">
    <property type="entry name" value="YABBY"/>
</dbReference>
<accession>A0AAV0FWS5</accession>
<feature type="region of interest" description="Disordered" evidence="7">
    <location>
        <begin position="80"/>
        <end position="99"/>
    </location>
</feature>
<proteinExistence type="inferred from homology"/>
<comment type="subcellular location">
    <subcellularLocation>
        <location evidence="1">Nucleus</location>
    </subcellularLocation>
</comment>
<dbReference type="InterPro" id="IPR036910">
    <property type="entry name" value="HMG_box_dom_sf"/>
</dbReference>
<dbReference type="InterPro" id="IPR056776">
    <property type="entry name" value="YABBY_N"/>
</dbReference>
<dbReference type="PANTHER" id="PTHR31675">
    <property type="entry name" value="PROTEIN YABBY 6-RELATED"/>
    <property type="match status" value="1"/>
</dbReference>
<evidence type="ECO:0000256" key="4">
    <source>
        <dbReference type="ARBA" id="ARBA00022771"/>
    </source>
</evidence>
<protein>
    <submittedName>
        <fullName evidence="10">Uncharacterized protein</fullName>
    </submittedName>
</protein>